<dbReference type="Gene3D" id="2.60.120.620">
    <property type="entry name" value="q2cbj1_9rhob like domain"/>
    <property type="match status" value="1"/>
</dbReference>
<gene>
    <name evidence="1" type="ORF">sS8_4837</name>
</gene>
<dbReference type="InterPro" id="IPR018724">
    <property type="entry name" value="2OG-Fe_dioxygenase"/>
</dbReference>
<evidence type="ECO:0000313" key="1">
    <source>
        <dbReference type="EMBL" id="BBA36760.1"/>
    </source>
</evidence>
<dbReference type="OrthoDB" id="6681382at2"/>
<dbReference type="KEGG" id="mmai:sS8_4837"/>
<accession>A0A250KYP7</accession>
<reference evidence="1 2" key="1">
    <citation type="submission" date="2016-12" db="EMBL/GenBank/DDBJ databases">
        <title>Genome sequencing of Methylocaldum marinum.</title>
        <authorList>
            <person name="Takeuchi M."/>
            <person name="Kamagata Y."/>
            <person name="Hiraoka S."/>
            <person name="Oshima K."/>
            <person name="Hattori M."/>
            <person name="Iwasaki W."/>
        </authorList>
    </citation>
    <scope>NUCLEOTIDE SEQUENCE [LARGE SCALE GENOMIC DNA]</scope>
    <source>
        <strain evidence="1 2">S8</strain>
    </source>
</reference>
<protein>
    <recommendedName>
        <fullName evidence="3">2OG-Fe dioxygenase family protein</fullName>
    </recommendedName>
</protein>
<organism evidence="1 2">
    <name type="scientific">Methylocaldum marinum</name>
    <dbReference type="NCBI Taxonomy" id="1432792"/>
    <lineage>
        <taxon>Bacteria</taxon>
        <taxon>Pseudomonadati</taxon>
        <taxon>Pseudomonadota</taxon>
        <taxon>Gammaproteobacteria</taxon>
        <taxon>Methylococcales</taxon>
        <taxon>Methylococcaceae</taxon>
        <taxon>Methylocaldum</taxon>
    </lineage>
</organism>
<evidence type="ECO:0008006" key="3">
    <source>
        <dbReference type="Google" id="ProtNLM"/>
    </source>
</evidence>
<dbReference type="EMBL" id="AP017928">
    <property type="protein sequence ID" value="BBA36760.1"/>
    <property type="molecule type" value="Genomic_DNA"/>
</dbReference>
<dbReference type="Pfam" id="PF10014">
    <property type="entry name" value="2OG-Fe_Oxy_2"/>
    <property type="match status" value="1"/>
</dbReference>
<dbReference type="GO" id="GO:0051213">
    <property type="term" value="F:dioxygenase activity"/>
    <property type="evidence" value="ECO:0007669"/>
    <property type="project" value="InterPro"/>
</dbReference>
<keyword evidence="2" id="KW-1185">Reference proteome</keyword>
<name>A0A250KYP7_9GAMM</name>
<dbReference type="Proteomes" id="UP000266313">
    <property type="component" value="Chromosome"/>
</dbReference>
<proteinExistence type="predicted"/>
<evidence type="ECO:0000313" key="2">
    <source>
        <dbReference type="Proteomes" id="UP000266313"/>
    </source>
</evidence>
<dbReference type="AlphaFoldDB" id="A0A250KYP7"/>
<sequence length="228" mass="25890">MQKVFGSTGFEFGFLFVMRAESTMDPEAFEPFFGNLPVDPYIKGDYRLRRLSRFKVTEDAIVKMPRGYLFQPKEYNPLVGGIKREFHELEDELVNFGMFQTLLSIFRDFCSLDSGAEIGVHQIRTTCTPDNFGNPAPEGIHSDGADFVCIYSISRRNIQGGETHLYKNKEGSPVFNKILCSGELLLINDRKFFHYTSPVQPVGKSRGHRDVFVLTSPSLLMDYSDNDG</sequence>